<dbReference type="EMBL" id="KZ819637">
    <property type="protein sequence ID" value="PWN89448.1"/>
    <property type="molecule type" value="Genomic_DNA"/>
</dbReference>
<dbReference type="InParanoid" id="A0A316YLB7"/>
<feature type="compositionally biased region" description="Basic and acidic residues" evidence="1">
    <location>
        <begin position="466"/>
        <end position="482"/>
    </location>
</feature>
<organism evidence="2 3">
    <name type="scientific">Acaromyces ingoldii</name>
    <dbReference type="NCBI Taxonomy" id="215250"/>
    <lineage>
        <taxon>Eukaryota</taxon>
        <taxon>Fungi</taxon>
        <taxon>Dikarya</taxon>
        <taxon>Basidiomycota</taxon>
        <taxon>Ustilaginomycotina</taxon>
        <taxon>Exobasidiomycetes</taxon>
        <taxon>Exobasidiales</taxon>
        <taxon>Cryptobasidiaceae</taxon>
        <taxon>Acaromyces</taxon>
    </lineage>
</organism>
<dbReference type="Proteomes" id="UP000245768">
    <property type="component" value="Unassembled WGS sequence"/>
</dbReference>
<feature type="region of interest" description="Disordered" evidence="1">
    <location>
        <begin position="453"/>
        <end position="509"/>
    </location>
</feature>
<reference evidence="2 3" key="1">
    <citation type="journal article" date="2018" name="Mol. Biol. Evol.">
        <title>Broad Genomic Sampling Reveals a Smut Pathogenic Ancestry of the Fungal Clade Ustilaginomycotina.</title>
        <authorList>
            <person name="Kijpornyongpan T."/>
            <person name="Mondo S.J."/>
            <person name="Barry K."/>
            <person name="Sandor L."/>
            <person name="Lee J."/>
            <person name="Lipzen A."/>
            <person name="Pangilinan J."/>
            <person name="LaButti K."/>
            <person name="Hainaut M."/>
            <person name="Henrissat B."/>
            <person name="Grigoriev I.V."/>
            <person name="Spatafora J.W."/>
            <person name="Aime M.C."/>
        </authorList>
    </citation>
    <scope>NUCLEOTIDE SEQUENCE [LARGE SCALE GENOMIC DNA]</scope>
    <source>
        <strain evidence="2 3">MCA 4198</strain>
    </source>
</reference>
<sequence>MVNERRWANSFSQFLRGRIRSYFERIQESRLLDAHFKPDAQPSGSWTQKESLEVQDLPAKYPNKFDTLRTRYQLLRERQSRPETTADQGSGQVGEIDHKEKAKKDHHNLMVRPEWASKKTRKHPSLLSHGQQDEDEINSTTPSPHRSFESDHTSAATSDVPRRHQQALPIDLSDDGEAALYGDQEQAPSLSSNLSGGLLRDSTIPRRPRSERRTFPRKLQKKGASAPKQSIDLLADSLDVKTSGFSGSYDEQGRQIRAELDKVTQKVIKAFQRHDQSFLPAQEQGVELGKAIFDAHRKLKQEIIKNEPHQARRQFFRLNSSYEKVIGRADYDLYKSLASQQYNMAYRRQEYEEWKLKQRKFYSRRYGPSSKWSVMGLTPTPKQAEARDQLRNYQNLQTKMKRLASHPSKHGPERKPWSQEDTNLLYKLLRERPGLKSLRERFDEFKYNIPPEYWRETTSGASSPHEGGDKEVRSESKPEKGKMVVGPSRYKRLRMTEELYPGDEGKLDH</sequence>
<keyword evidence="3" id="KW-1185">Reference proteome</keyword>
<gene>
    <name evidence="2" type="ORF">FA10DRAFT_145549</name>
</gene>
<name>A0A316YLB7_9BASI</name>
<accession>A0A316YLB7</accession>
<feature type="compositionally biased region" description="Low complexity" evidence="1">
    <location>
        <begin position="189"/>
        <end position="199"/>
    </location>
</feature>
<evidence type="ECO:0000313" key="2">
    <source>
        <dbReference type="EMBL" id="PWN89448.1"/>
    </source>
</evidence>
<evidence type="ECO:0000256" key="1">
    <source>
        <dbReference type="SAM" id="MobiDB-lite"/>
    </source>
</evidence>
<dbReference type="AlphaFoldDB" id="A0A316YLB7"/>
<feature type="region of interest" description="Disordered" evidence="1">
    <location>
        <begin position="76"/>
        <end position="164"/>
    </location>
</feature>
<proteinExistence type="predicted"/>
<evidence type="ECO:0000313" key="3">
    <source>
        <dbReference type="Proteomes" id="UP000245768"/>
    </source>
</evidence>
<dbReference type="RefSeq" id="XP_025376646.1">
    <property type="nucleotide sequence ID" value="XM_025518064.1"/>
</dbReference>
<feature type="compositionally biased region" description="Basic residues" evidence="1">
    <location>
        <begin position="206"/>
        <end position="221"/>
    </location>
</feature>
<protein>
    <submittedName>
        <fullName evidence="2">Uncharacterized protein</fullName>
    </submittedName>
</protein>
<dbReference type="GeneID" id="37039980"/>
<feature type="region of interest" description="Disordered" evidence="1">
    <location>
        <begin position="183"/>
        <end position="228"/>
    </location>
</feature>